<keyword evidence="3" id="KW-1185">Reference proteome</keyword>
<organism evidence="2 3">
    <name type="scientific">Pisum sativum</name>
    <name type="common">Garden pea</name>
    <name type="synonym">Lathyrus oleraceus</name>
    <dbReference type="NCBI Taxonomy" id="3888"/>
    <lineage>
        <taxon>Eukaryota</taxon>
        <taxon>Viridiplantae</taxon>
        <taxon>Streptophyta</taxon>
        <taxon>Embryophyta</taxon>
        <taxon>Tracheophyta</taxon>
        <taxon>Spermatophyta</taxon>
        <taxon>Magnoliopsida</taxon>
        <taxon>eudicotyledons</taxon>
        <taxon>Gunneridae</taxon>
        <taxon>Pentapetalae</taxon>
        <taxon>rosids</taxon>
        <taxon>fabids</taxon>
        <taxon>Fabales</taxon>
        <taxon>Fabaceae</taxon>
        <taxon>Papilionoideae</taxon>
        <taxon>50 kb inversion clade</taxon>
        <taxon>NPAAA clade</taxon>
        <taxon>Hologalegina</taxon>
        <taxon>IRL clade</taxon>
        <taxon>Fabeae</taxon>
        <taxon>Lathyrus</taxon>
    </lineage>
</organism>
<dbReference type="EMBL" id="JAMSHJ010000007">
    <property type="protein sequence ID" value="KAI5386634.1"/>
    <property type="molecule type" value="Genomic_DNA"/>
</dbReference>
<dbReference type="Gramene" id="Psat07G0296400-T1">
    <property type="protein sequence ID" value="KAI5386634.1"/>
    <property type="gene ID" value="KIW84_072964"/>
</dbReference>
<dbReference type="Proteomes" id="UP001058974">
    <property type="component" value="Chromosome 7"/>
</dbReference>
<name>A0A9D4ZWP1_PEA</name>
<evidence type="ECO:0000259" key="1">
    <source>
        <dbReference type="Pfam" id="PF03732"/>
    </source>
</evidence>
<proteinExistence type="predicted"/>
<gene>
    <name evidence="2" type="ORF">KIW84_072964</name>
</gene>
<dbReference type="Pfam" id="PF03732">
    <property type="entry name" value="Retrotrans_gag"/>
    <property type="match status" value="1"/>
</dbReference>
<dbReference type="AlphaFoldDB" id="A0A9D4ZWP1"/>
<sequence>MPAGFPWGMPANFVPEGLAPMFASLSTSSSILDVPPPVVYTMPRVDDTIYHSEPSEGPDVYEKMDAMNDQFLELRKKLKTLRGKDLFGKSTAELCLVPNVKILVKFKVPDFEKYKGNTCPLSHLVMYARKMTQTDNDKLLIHYFRIVCLVLPWDDFVKQYKYNMDMAPDRDQLRAMSQKDKETFKEYAQRWRELAAQIVPPLEEKEMTKIFLKTLSSFYYEQMIANAPPDFTEMVNMGMRLEEGVREGHLTREEGSSAKQYGAFGKKKDGEAHVVTSHVKPRRPSVRRKIVRPAGNQHQVAYIAPVFRENQHYQHNDNQQQQH</sequence>
<evidence type="ECO:0000313" key="3">
    <source>
        <dbReference type="Proteomes" id="UP001058974"/>
    </source>
</evidence>
<dbReference type="PANTHER" id="PTHR33223:SF8">
    <property type="entry name" value="OS04G0172440 PROTEIN"/>
    <property type="match status" value="1"/>
</dbReference>
<feature type="domain" description="Retrotransposon gag" evidence="1">
    <location>
        <begin position="154"/>
        <end position="215"/>
    </location>
</feature>
<dbReference type="PANTHER" id="PTHR33223">
    <property type="entry name" value="CCHC-TYPE DOMAIN-CONTAINING PROTEIN"/>
    <property type="match status" value="1"/>
</dbReference>
<accession>A0A9D4ZWP1</accession>
<protein>
    <recommendedName>
        <fullName evidence="1">Retrotransposon gag domain-containing protein</fullName>
    </recommendedName>
</protein>
<evidence type="ECO:0000313" key="2">
    <source>
        <dbReference type="EMBL" id="KAI5386634.1"/>
    </source>
</evidence>
<reference evidence="2 3" key="1">
    <citation type="journal article" date="2022" name="Nat. Genet.">
        <title>Improved pea reference genome and pan-genome highlight genomic features and evolutionary characteristics.</title>
        <authorList>
            <person name="Yang T."/>
            <person name="Liu R."/>
            <person name="Luo Y."/>
            <person name="Hu S."/>
            <person name="Wang D."/>
            <person name="Wang C."/>
            <person name="Pandey M.K."/>
            <person name="Ge S."/>
            <person name="Xu Q."/>
            <person name="Li N."/>
            <person name="Li G."/>
            <person name="Huang Y."/>
            <person name="Saxena R.K."/>
            <person name="Ji Y."/>
            <person name="Li M."/>
            <person name="Yan X."/>
            <person name="He Y."/>
            <person name="Liu Y."/>
            <person name="Wang X."/>
            <person name="Xiang C."/>
            <person name="Varshney R.K."/>
            <person name="Ding H."/>
            <person name="Gao S."/>
            <person name="Zong X."/>
        </authorList>
    </citation>
    <scope>NUCLEOTIDE SEQUENCE [LARGE SCALE GENOMIC DNA]</scope>
    <source>
        <strain evidence="2 3">cv. Zhongwan 6</strain>
    </source>
</reference>
<dbReference type="InterPro" id="IPR005162">
    <property type="entry name" value="Retrotrans_gag_dom"/>
</dbReference>
<comment type="caution">
    <text evidence="2">The sequence shown here is derived from an EMBL/GenBank/DDBJ whole genome shotgun (WGS) entry which is preliminary data.</text>
</comment>